<reference evidence="1" key="2">
    <citation type="journal article" date="2015" name="Data Brief">
        <title>Shoot transcriptome of the giant reed, Arundo donax.</title>
        <authorList>
            <person name="Barrero R.A."/>
            <person name="Guerrero F.D."/>
            <person name="Moolhuijzen P."/>
            <person name="Goolsby J.A."/>
            <person name="Tidwell J."/>
            <person name="Bellgard S.E."/>
            <person name="Bellgard M.I."/>
        </authorList>
    </citation>
    <scope>NUCLEOTIDE SEQUENCE</scope>
    <source>
        <tissue evidence="1">Shoot tissue taken approximately 20 cm above the soil surface</tissue>
    </source>
</reference>
<protein>
    <submittedName>
        <fullName evidence="1">Uncharacterized protein</fullName>
    </submittedName>
</protein>
<dbReference type="AlphaFoldDB" id="A0A0A8YHA4"/>
<reference evidence="1" key="1">
    <citation type="submission" date="2014-09" db="EMBL/GenBank/DDBJ databases">
        <authorList>
            <person name="Magalhaes I.L.F."/>
            <person name="Oliveira U."/>
            <person name="Santos F.R."/>
            <person name="Vidigal T.H.D.A."/>
            <person name="Brescovit A.D."/>
            <person name="Santos A.J."/>
        </authorList>
    </citation>
    <scope>NUCLEOTIDE SEQUENCE</scope>
    <source>
        <tissue evidence="1">Shoot tissue taken approximately 20 cm above the soil surface</tissue>
    </source>
</reference>
<organism evidence="1">
    <name type="scientific">Arundo donax</name>
    <name type="common">Giant reed</name>
    <name type="synonym">Donax arundinaceus</name>
    <dbReference type="NCBI Taxonomy" id="35708"/>
    <lineage>
        <taxon>Eukaryota</taxon>
        <taxon>Viridiplantae</taxon>
        <taxon>Streptophyta</taxon>
        <taxon>Embryophyta</taxon>
        <taxon>Tracheophyta</taxon>
        <taxon>Spermatophyta</taxon>
        <taxon>Magnoliopsida</taxon>
        <taxon>Liliopsida</taxon>
        <taxon>Poales</taxon>
        <taxon>Poaceae</taxon>
        <taxon>PACMAD clade</taxon>
        <taxon>Arundinoideae</taxon>
        <taxon>Arundineae</taxon>
        <taxon>Arundo</taxon>
    </lineage>
</organism>
<dbReference type="EMBL" id="GBRH01272051">
    <property type="protein sequence ID" value="JAD25844.1"/>
    <property type="molecule type" value="Transcribed_RNA"/>
</dbReference>
<name>A0A0A8YHA4_ARUDO</name>
<sequence length="44" mass="5523">MLPKQYHITLAEKHMTLAEKHMRKRANIIDWYKSWFHWVQNTQL</sequence>
<proteinExistence type="predicted"/>
<evidence type="ECO:0000313" key="1">
    <source>
        <dbReference type="EMBL" id="JAD25844.1"/>
    </source>
</evidence>
<accession>A0A0A8YHA4</accession>